<proteinExistence type="predicted"/>
<dbReference type="PANTHER" id="PTHR34807:SF3">
    <property type="entry name" value="OS08G0270800 PROTEIN"/>
    <property type="match status" value="1"/>
</dbReference>
<organism evidence="1">
    <name type="scientific">Rhizophora mucronata</name>
    <name type="common">Asiatic mangrove</name>
    <dbReference type="NCBI Taxonomy" id="61149"/>
    <lineage>
        <taxon>Eukaryota</taxon>
        <taxon>Viridiplantae</taxon>
        <taxon>Streptophyta</taxon>
        <taxon>Embryophyta</taxon>
        <taxon>Tracheophyta</taxon>
        <taxon>Spermatophyta</taxon>
        <taxon>Magnoliopsida</taxon>
        <taxon>eudicotyledons</taxon>
        <taxon>Gunneridae</taxon>
        <taxon>Pentapetalae</taxon>
        <taxon>rosids</taxon>
        <taxon>fabids</taxon>
        <taxon>Malpighiales</taxon>
        <taxon>Rhizophoraceae</taxon>
        <taxon>Rhizophora</taxon>
    </lineage>
</organism>
<protein>
    <submittedName>
        <fullName evidence="1">Uncharacterized protein</fullName>
    </submittedName>
</protein>
<dbReference type="PANTHER" id="PTHR34807">
    <property type="entry name" value="OS08G0270800 PROTEIN"/>
    <property type="match status" value="1"/>
</dbReference>
<reference evidence="1" key="1">
    <citation type="submission" date="2018-02" db="EMBL/GenBank/DDBJ databases">
        <title>Rhizophora mucronata_Transcriptome.</title>
        <authorList>
            <person name="Meera S.P."/>
            <person name="Sreeshan A."/>
            <person name="Augustine A."/>
        </authorList>
    </citation>
    <scope>NUCLEOTIDE SEQUENCE</scope>
    <source>
        <tissue evidence="1">Leaf</tissue>
    </source>
</reference>
<accession>A0A2P2LZW3</accession>
<name>A0A2P2LZW3_RHIMU</name>
<dbReference type="EMBL" id="GGEC01043026">
    <property type="protein sequence ID" value="MBX23510.1"/>
    <property type="molecule type" value="Transcribed_RNA"/>
</dbReference>
<evidence type="ECO:0000313" key="1">
    <source>
        <dbReference type="EMBL" id="MBX23510.1"/>
    </source>
</evidence>
<dbReference type="AlphaFoldDB" id="A0A2P2LZW3"/>
<sequence>MKKMKGGAVVAMESSHGIYASAYEDARTRLKHESLLQDYEDLDKETEASRRKLLTMRQKKLTLVAEVRFLRRRYKYLTENHADKTPVNQNLVQPRNLLTGSKCGKKDRNHKLKDALLWHPEPQFDSNEKGKFHYEGEVVLENSALISKLKQKQRPNSRMNKAGLPDSIRIPGLNGKEKICGGKEATVRINTRSFDLNEISREEEELQANDEGARIEEPKISSMRNGNDEHNDMRLIACRNIRNGSVRGGKRKISWQYPVALSV</sequence>